<reference evidence="2 3" key="1">
    <citation type="journal article" date="2017" name="Mol. Ecol.">
        <title>Comparative and population genomic landscape of Phellinus noxius: A hypervariable fungus causing root rot in trees.</title>
        <authorList>
            <person name="Chung C.L."/>
            <person name="Lee T.J."/>
            <person name="Akiba M."/>
            <person name="Lee H.H."/>
            <person name="Kuo T.H."/>
            <person name="Liu D."/>
            <person name="Ke H.M."/>
            <person name="Yokoi T."/>
            <person name="Roa M.B."/>
            <person name="Lu M.J."/>
            <person name="Chang Y.Y."/>
            <person name="Ann P.J."/>
            <person name="Tsai J.N."/>
            <person name="Chen C.Y."/>
            <person name="Tzean S.S."/>
            <person name="Ota Y."/>
            <person name="Hattori T."/>
            <person name="Sahashi N."/>
            <person name="Liou R.F."/>
            <person name="Kikuchi T."/>
            <person name="Tsai I.J."/>
        </authorList>
    </citation>
    <scope>NUCLEOTIDE SEQUENCE [LARGE SCALE GENOMIC DNA]</scope>
    <source>
        <strain evidence="2 3">FFPRI411160</strain>
    </source>
</reference>
<proteinExistence type="predicted"/>
<sequence length="306" mass="34638">MSLVDERFVLSSLYGSQEIICQTFLFGIFSTLIPFSIQYHCNRKNIAQTNQWMFILIVFMYCLSTLYWISSVAYFVLTIRVFLLLSVPKSLEFTIERLYPMFNALITINFFLSDGVVVWRAWVICRHSRMKMLTVPVGLFGCLFAGTITASLGLSFLTNVTATAAILITFWQHLRENRPSIGRGRKSGKKVERIFLMLIESGFIYSISGMTMFIGSLVRLPSGTLGDVYLPIHSQAAGIYPTVVFLIVSRQRSFEGNSDISANSMSNVPNHTRNGRISTIRFDVDMESVREDSTIDSDSPKTKTEE</sequence>
<feature type="transmembrane region" description="Helical" evidence="1">
    <location>
        <begin position="194"/>
        <end position="216"/>
    </location>
</feature>
<organism evidence="2 3">
    <name type="scientific">Pyrrhoderma noxium</name>
    <dbReference type="NCBI Taxonomy" id="2282107"/>
    <lineage>
        <taxon>Eukaryota</taxon>
        <taxon>Fungi</taxon>
        <taxon>Dikarya</taxon>
        <taxon>Basidiomycota</taxon>
        <taxon>Agaricomycotina</taxon>
        <taxon>Agaricomycetes</taxon>
        <taxon>Hymenochaetales</taxon>
        <taxon>Hymenochaetaceae</taxon>
        <taxon>Pyrrhoderma</taxon>
    </lineage>
</organism>
<feature type="transmembrane region" description="Helical" evidence="1">
    <location>
        <begin position="20"/>
        <end position="40"/>
    </location>
</feature>
<keyword evidence="1" id="KW-1133">Transmembrane helix</keyword>
<dbReference type="Proteomes" id="UP000217199">
    <property type="component" value="Unassembled WGS sequence"/>
</dbReference>
<protein>
    <submittedName>
        <fullName evidence="2">Uncharacterized protein</fullName>
    </submittedName>
</protein>
<dbReference type="OrthoDB" id="3259206at2759"/>
<feature type="transmembrane region" description="Helical" evidence="1">
    <location>
        <begin position="133"/>
        <end position="150"/>
    </location>
</feature>
<accession>A0A286USG8</accession>
<feature type="transmembrane region" description="Helical" evidence="1">
    <location>
        <begin position="228"/>
        <end position="248"/>
    </location>
</feature>
<comment type="caution">
    <text evidence="2">The sequence shown here is derived from an EMBL/GenBank/DDBJ whole genome shotgun (WGS) entry which is preliminary data.</text>
</comment>
<keyword evidence="1" id="KW-0472">Membrane</keyword>
<name>A0A286USG8_9AGAM</name>
<dbReference type="AlphaFoldDB" id="A0A286USG8"/>
<feature type="transmembrane region" description="Helical" evidence="1">
    <location>
        <begin position="156"/>
        <end position="174"/>
    </location>
</feature>
<evidence type="ECO:0000313" key="2">
    <source>
        <dbReference type="EMBL" id="PAV22553.1"/>
    </source>
</evidence>
<feature type="transmembrane region" description="Helical" evidence="1">
    <location>
        <begin position="52"/>
        <end position="77"/>
    </location>
</feature>
<feature type="transmembrane region" description="Helical" evidence="1">
    <location>
        <begin position="97"/>
        <end position="121"/>
    </location>
</feature>
<evidence type="ECO:0000313" key="3">
    <source>
        <dbReference type="Proteomes" id="UP000217199"/>
    </source>
</evidence>
<gene>
    <name evidence="2" type="ORF">PNOK_0251000</name>
</gene>
<dbReference type="InParanoid" id="A0A286USG8"/>
<dbReference type="EMBL" id="NBII01000002">
    <property type="protein sequence ID" value="PAV22553.1"/>
    <property type="molecule type" value="Genomic_DNA"/>
</dbReference>
<keyword evidence="1" id="KW-0812">Transmembrane</keyword>
<keyword evidence="3" id="KW-1185">Reference proteome</keyword>
<evidence type="ECO:0000256" key="1">
    <source>
        <dbReference type="SAM" id="Phobius"/>
    </source>
</evidence>